<dbReference type="SUPFAM" id="SSF53098">
    <property type="entry name" value="Ribonuclease H-like"/>
    <property type="match status" value="1"/>
</dbReference>
<dbReference type="AlphaFoldDB" id="A0A4Q0AGG4"/>
<dbReference type="InterPro" id="IPR036397">
    <property type="entry name" value="RNaseH_sf"/>
</dbReference>
<reference evidence="2" key="1">
    <citation type="submission" date="2019-01" db="EMBL/GenBank/DDBJ databases">
        <title>Genomic signatures and co-occurrence patterns of the ultra-small Saccharimodia (Patescibacteria phylum) suggest a symbiotic lifestyle.</title>
        <authorList>
            <person name="Lemos L."/>
            <person name="Medeiros J."/>
            <person name="Andreote F."/>
            <person name="Fernandes G."/>
            <person name="Varani A."/>
            <person name="Oliveira G."/>
            <person name="Pylro V."/>
        </authorList>
    </citation>
    <scope>NUCLEOTIDE SEQUENCE [LARGE SCALE GENOMIC DNA]</scope>
    <source>
        <strain evidence="2">AMD02</strain>
    </source>
</reference>
<dbReference type="PANTHER" id="PTHR30347:SF1">
    <property type="entry name" value="MECHANOSENSITIVE CHANNEL MSCK"/>
    <property type="match status" value="1"/>
</dbReference>
<comment type="caution">
    <text evidence="2">The sequence shown here is derived from an EMBL/GenBank/DDBJ whole genome shotgun (WGS) entry which is preliminary data.</text>
</comment>
<feature type="domain" description="Tc1-like transposase DDE" evidence="1">
    <location>
        <begin position="172"/>
        <end position="316"/>
    </location>
</feature>
<sequence>MAAAALVITLSEADRRELERLQRASAGPAGLARRARVVLLIAGGLGGVQVAERTGYTPVQVSRIRHRFAAAGVGALRDRPRSGRPRVYGERMRAKIVARTLKPAPAGQTHWSTRDLAKEVGVSHETVRRIWRDHALAPHRSETFKFTSDPRAAEKIEDIVGLYLAPPTSAVVLCMDEKTQIQALERTQPILPLRTGIPARQTHDYRRNGLTDLYAALEVRSGKVTGELATSHTGADFLHFLETLSRRYRRRELHIVLDNSSTHSVPAVQRFLAAHPDIHFHFTPTGASWMNMVEAWFGILTRKSIRRGSFPSVGALMRHIKAYIARWNEHPTPFVWTKDPSQIIRKAVRRGVNKTSQTAH</sequence>
<name>A0A4Q0AGG4_9BACT</name>
<dbReference type="InterPro" id="IPR052702">
    <property type="entry name" value="MscS-like_channel"/>
</dbReference>
<dbReference type="InterPro" id="IPR038717">
    <property type="entry name" value="Tc1-like_DDE_dom"/>
</dbReference>
<evidence type="ECO:0000259" key="1">
    <source>
        <dbReference type="Pfam" id="PF13358"/>
    </source>
</evidence>
<dbReference type="InterPro" id="IPR012337">
    <property type="entry name" value="RNaseH-like_sf"/>
</dbReference>
<accession>A0A4Q0AGG4</accession>
<evidence type="ECO:0000313" key="3">
    <source>
        <dbReference type="Proteomes" id="UP000289257"/>
    </source>
</evidence>
<dbReference type="InterPro" id="IPR047655">
    <property type="entry name" value="Transpos_IS630-like"/>
</dbReference>
<proteinExistence type="predicted"/>
<dbReference type="Proteomes" id="UP000289257">
    <property type="component" value="Unassembled WGS sequence"/>
</dbReference>
<dbReference type="Pfam" id="PF13565">
    <property type="entry name" value="HTH_32"/>
    <property type="match status" value="1"/>
</dbReference>
<dbReference type="EMBL" id="SCKX01000006">
    <property type="protein sequence ID" value="RWZ78029.1"/>
    <property type="molecule type" value="Genomic_DNA"/>
</dbReference>
<dbReference type="Pfam" id="PF13358">
    <property type="entry name" value="DDE_3"/>
    <property type="match status" value="1"/>
</dbReference>
<dbReference type="PANTHER" id="PTHR30347">
    <property type="entry name" value="POTASSIUM CHANNEL RELATED"/>
    <property type="match status" value="1"/>
</dbReference>
<dbReference type="Gene3D" id="3.30.420.10">
    <property type="entry name" value="Ribonuclease H-like superfamily/Ribonuclease H"/>
    <property type="match status" value="1"/>
</dbReference>
<gene>
    <name evidence="2" type="ORF">EOT05_04350</name>
</gene>
<dbReference type="SUPFAM" id="SSF46689">
    <property type="entry name" value="Homeodomain-like"/>
    <property type="match status" value="1"/>
</dbReference>
<dbReference type="GO" id="GO:0003676">
    <property type="term" value="F:nucleic acid binding"/>
    <property type="evidence" value="ECO:0007669"/>
    <property type="project" value="InterPro"/>
</dbReference>
<dbReference type="NCBIfam" id="NF033545">
    <property type="entry name" value="transpos_IS630"/>
    <property type="match status" value="1"/>
</dbReference>
<dbReference type="InterPro" id="IPR009057">
    <property type="entry name" value="Homeodomain-like_sf"/>
</dbReference>
<evidence type="ECO:0000313" key="2">
    <source>
        <dbReference type="EMBL" id="RWZ78029.1"/>
    </source>
</evidence>
<organism evidence="2 3">
    <name type="scientific">Candidatus Microsaccharimonas sossegonensis</name>
    <dbReference type="NCBI Taxonomy" id="2506948"/>
    <lineage>
        <taxon>Bacteria</taxon>
        <taxon>Candidatus Saccharimonadota</taxon>
        <taxon>Candidatus Saccharimonadia</taxon>
        <taxon>Candidatus Saccharimonadales</taxon>
        <taxon>Candidatus Saccharimonadaceae</taxon>
        <taxon>Candidatus Microsaccharimonas</taxon>
    </lineage>
</organism>
<protein>
    <submittedName>
        <fullName evidence="2">IS630 family transposase</fullName>
    </submittedName>
</protein>
<keyword evidence="3" id="KW-1185">Reference proteome</keyword>